<evidence type="ECO:0000256" key="1">
    <source>
        <dbReference type="SAM" id="MobiDB-lite"/>
    </source>
</evidence>
<name>A0A1Y1WKV6_9FUNG</name>
<dbReference type="InterPro" id="IPR006015">
    <property type="entry name" value="Universal_stress_UspA"/>
</dbReference>
<dbReference type="PANTHER" id="PTHR31964">
    <property type="entry name" value="ADENINE NUCLEOTIDE ALPHA HYDROLASES-LIKE SUPERFAMILY PROTEIN"/>
    <property type="match status" value="1"/>
</dbReference>
<dbReference type="GeneID" id="63802765"/>
<dbReference type="STRING" id="61395.A0A1Y1WKV6"/>
<evidence type="ECO:0000313" key="4">
    <source>
        <dbReference type="Proteomes" id="UP000193922"/>
    </source>
</evidence>
<sequence>MSEHTTGSVPPSIPIPYVDTSNSIMPFSDPSERQTSNLDNVFDRLVAQNAEQAAHGPMSPTGISHPSIFRKGTLIEIPDIEPRGMPSGKSRRRGSDSTKTPLPERFVAIAIKDCEQTDCIISWSIQKILVPNRDKVVLIHVRPAVNGLIGDLTAVNSAKEAAERDKSHELLKKYASMIKVEGYPIKGVSIRGVDIRGELVRKLMELKCDLLVVGSHASKSMKERFIGSKVNYLVENSPCPVVVIGRNYRMPQHVPLAE</sequence>
<reference evidence="3 4" key="1">
    <citation type="submission" date="2016-07" db="EMBL/GenBank/DDBJ databases">
        <title>Pervasive Adenine N6-methylation of Active Genes in Fungi.</title>
        <authorList>
            <consortium name="DOE Joint Genome Institute"/>
            <person name="Mondo S.J."/>
            <person name="Dannebaum R.O."/>
            <person name="Kuo R.C."/>
            <person name="Labutti K."/>
            <person name="Haridas S."/>
            <person name="Kuo A."/>
            <person name="Salamov A."/>
            <person name="Ahrendt S.R."/>
            <person name="Lipzen A."/>
            <person name="Sullivan W."/>
            <person name="Andreopoulos W.B."/>
            <person name="Clum A."/>
            <person name="Lindquist E."/>
            <person name="Daum C."/>
            <person name="Ramamoorthy G.K."/>
            <person name="Gryganskyi A."/>
            <person name="Culley D."/>
            <person name="Magnuson J.K."/>
            <person name="James T.Y."/>
            <person name="O'Malley M.A."/>
            <person name="Stajich J.E."/>
            <person name="Spatafora J.W."/>
            <person name="Visel A."/>
            <person name="Grigoriev I.V."/>
        </authorList>
    </citation>
    <scope>NUCLEOTIDE SEQUENCE [LARGE SCALE GENOMIC DNA]</scope>
    <source>
        <strain evidence="3 4">ATCC 12442</strain>
    </source>
</reference>
<dbReference type="CDD" id="cd23659">
    <property type="entry name" value="USP_At3g01520-like"/>
    <property type="match status" value="1"/>
</dbReference>
<dbReference type="SUPFAM" id="SSF52402">
    <property type="entry name" value="Adenine nucleotide alpha hydrolases-like"/>
    <property type="match status" value="1"/>
</dbReference>
<organism evidence="3 4">
    <name type="scientific">Linderina pennispora</name>
    <dbReference type="NCBI Taxonomy" id="61395"/>
    <lineage>
        <taxon>Eukaryota</taxon>
        <taxon>Fungi</taxon>
        <taxon>Fungi incertae sedis</taxon>
        <taxon>Zoopagomycota</taxon>
        <taxon>Kickxellomycotina</taxon>
        <taxon>Kickxellomycetes</taxon>
        <taxon>Kickxellales</taxon>
        <taxon>Kickxellaceae</taxon>
        <taxon>Linderina</taxon>
    </lineage>
</organism>
<gene>
    <name evidence="3" type="ORF">DL89DRAFT_264136</name>
</gene>
<comment type="caution">
    <text evidence="3">The sequence shown here is derived from an EMBL/GenBank/DDBJ whole genome shotgun (WGS) entry which is preliminary data.</text>
</comment>
<dbReference type="PANTHER" id="PTHR31964:SF113">
    <property type="entry name" value="USPA DOMAIN-CONTAINING PROTEIN"/>
    <property type="match status" value="1"/>
</dbReference>
<dbReference type="EMBL" id="MCFD01000001">
    <property type="protein sequence ID" value="ORX74199.1"/>
    <property type="molecule type" value="Genomic_DNA"/>
</dbReference>
<feature type="region of interest" description="Disordered" evidence="1">
    <location>
        <begin position="75"/>
        <end position="100"/>
    </location>
</feature>
<accession>A0A1Y1WKV6</accession>
<dbReference type="Gene3D" id="3.40.50.620">
    <property type="entry name" value="HUPs"/>
    <property type="match status" value="1"/>
</dbReference>
<dbReference type="PRINTS" id="PR01438">
    <property type="entry name" value="UNVRSLSTRESS"/>
</dbReference>
<evidence type="ECO:0000313" key="3">
    <source>
        <dbReference type="EMBL" id="ORX74199.1"/>
    </source>
</evidence>
<dbReference type="AlphaFoldDB" id="A0A1Y1WKV6"/>
<dbReference type="InterPro" id="IPR014729">
    <property type="entry name" value="Rossmann-like_a/b/a_fold"/>
</dbReference>
<dbReference type="OrthoDB" id="843225at2759"/>
<protein>
    <recommendedName>
        <fullName evidence="2">UspA domain-containing protein</fullName>
    </recommendedName>
</protein>
<feature type="domain" description="UspA" evidence="2">
    <location>
        <begin position="115"/>
        <end position="244"/>
    </location>
</feature>
<dbReference type="RefSeq" id="XP_040747410.1">
    <property type="nucleotide sequence ID" value="XM_040886117.1"/>
</dbReference>
<feature type="region of interest" description="Disordered" evidence="1">
    <location>
        <begin position="1"/>
        <end position="35"/>
    </location>
</feature>
<dbReference type="Pfam" id="PF00582">
    <property type="entry name" value="Usp"/>
    <property type="match status" value="1"/>
</dbReference>
<keyword evidence="4" id="KW-1185">Reference proteome</keyword>
<evidence type="ECO:0000259" key="2">
    <source>
        <dbReference type="Pfam" id="PF00582"/>
    </source>
</evidence>
<proteinExistence type="predicted"/>
<dbReference type="Proteomes" id="UP000193922">
    <property type="component" value="Unassembled WGS sequence"/>
</dbReference>
<dbReference type="InterPro" id="IPR006016">
    <property type="entry name" value="UspA"/>
</dbReference>